<dbReference type="AlphaFoldDB" id="A0A6C9EF11"/>
<dbReference type="GO" id="GO:0003824">
    <property type="term" value="F:catalytic activity"/>
    <property type="evidence" value="ECO:0007669"/>
    <property type="project" value="InterPro"/>
</dbReference>
<accession>A0A6C9EF11</accession>
<comment type="caution">
    <text evidence="1">The sequence shown here is derived from an EMBL/GenBank/DDBJ whole genome shotgun (WGS) entry which is preliminary data.</text>
</comment>
<dbReference type="Gene3D" id="2.70.98.10">
    <property type="match status" value="1"/>
</dbReference>
<dbReference type="GO" id="GO:0005975">
    <property type="term" value="P:carbohydrate metabolic process"/>
    <property type="evidence" value="ECO:0007669"/>
    <property type="project" value="InterPro"/>
</dbReference>
<reference evidence="1" key="1">
    <citation type="journal article" date="2019" name="Nat. Med.">
        <title>A library of human gut bacterial isolates paired with longitudinal multiomics data enables mechanistic microbiome research.</title>
        <authorList>
            <person name="Poyet M."/>
            <person name="Groussin M."/>
            <person name="Gibbons S.M."/>
            <person name="Avila-Pacheco J."/>
            <person name="Jiang X."/>
            <person name="Kearney S.M."/>
            <person name="Perrotta A.R."/>
            <person name="Berdy B."/>
            <person name="Zhao S."/>
            <person name="Lieberman T.D."/>
            <person name="Swanson P.K."/>
            <person name="Smith M."/>
            <person name="Roesemann S."/>
            <person name="Alexander J.E."/>
            <person name="Rich S.A."/>
            <person name="Livny J."/>
            <person name="Vlamakis H."/>
            <person name="Clish C."/>
            <person name="Bullock K."/>
            <person name="Deik A."/>
            <person name="Scott J."/>
            <person name="Pierce K.A."/>
            <person name="Xavier R.J."/>
            <person name="Alm E.J."/>
        </authorList>
    </citation>
    <scope>NUCLEOTIDE SEQUENCE</scope>
    <source>
        <strain evidence="1">BIOML-A260</strain>
    </source>
</reference>
<proteinExistence type="predicted"/>
<dbReference type="InterPro" id="IPR011013">
    <property type="entry name" value="Gal_mutarotase_sf_dom"/>
</dbReference>
<dbReference type="InterPro" id="IPR014718">
    <property type="entry name" value="GH-type_carb-bd"/>
</dbReference>
<sequence length="73" mass="7634">VLGRVIRIGKTGSPQTVVWNPGEQGGNAIAHAKTGEWRGFVAVEAAACRDRIVALSPGESYMLSQSIAVMPLG</sequence>
<dbReference type="EMBL" id="WKYP01000321">
    <property type="protein sequence ID" value="MSD82621.1"/>
    <property type="molecule type" value="Genomic_DNA"/>
</dbReference>
<gene>
    <name evidence="1" type="ORF">GKG27_27180</name>
</gene>
<name>A0A6C9EF11_ECOLX</name>
<dbReference type="GO" id="GO:0030246">
    <property type="term" value="F:carbohydrate binding"/>
    <property type="evidence" value="ECO:0007669"/>
    <property type="project" value="InterPro"/>
</dbReference>
<dbReference type="SUPFAM" id="SSF74650">
    <property type="entry name" value="Galactose mutarotase-like"/>
    <property type="match status" value="1"/>
</dbReference>
<feature type="non-terminal residue" evidence="1">
    <location>
        <position position="1"/>
    </location>
</feature>
<organism evidence="1">
    <name type="scientific">Escherichia coli</name>
    <dbReference type="NCBI Taxonomy" id="562"/>
    <lineage>
        <taxon>Bacteria</taxon>
        <taxon>Pseudomonadati</taxon>
        <taxon>Pseudomonadota</taxon>
        <taxon>Gammaproteobacteria</taxon>
        <taxon>Enterobacterales</taxon>
        <taxon>Enterobacteriaceae</taxon>
        <taxon>Escherichia</taxon>
    </lineage>
</organism>
<evidence type="ECO:0000313" key="1">
    <source>
        <dbReference type="EMBL" id="MSD82621.1"/>
    </source>
</evidence>
<protein>
    <submittedName>
        <fullName evidence="1">D-hexose-6-phosphate mutarotase</fullName>
    </submittedName>
</protein>